<dbReference type="Proteomes" id="UP000326837">
    <property type="component" value="Chromosome"/>
</dbReference>
<gene>
    <name evidence="1" type="ORF">PLANPX_1093</name>
</gene>
<sequence>MLTKILIGVAVVLVLLFVAIATRPSRFRYVRSTRIKAPPAVLFDLVNNLRKWHGWSPWEKLDPNLQRIYDGPEAGVGATYAWKGNGNVGEGRMTIVGSQPHERVDLKLEFFKPFTATNSADFVFKKVGDETEVTWSMEGNYNFMTKAIGLVMNMEKLCGGQFEEGLANMKQLAESQAKVGVQH</sequence>
<dbReference type="EMBL" id="AP021861">
    <property type="protein sequence ID" value="BBO31481.1"/>
    <property type="molecule type" value="Genomic_DNA"/>
</dbReference>
<dbReference type="RefSeq" id="WP_152097622.1">
    <property type="nucleotide sequence ID" value="NZ_AP021861.1"/>
</dbReference>
<organism evidence="1 2">
    <name type="scientific">Lacipirellula parvula</name>
    <dbReference type="NCBI Taxonomy" id="2650471"/>
    <lineage>
        <taxon>Bacteria</taxon>
        <taxon>Pseudomonadati</taxon>
        <taxon>Planctomycetota</taxon>
        <taxon>Planctomycetia</taxon>
        <taxon>Pirellulales</taxon>
        <taxon>Lacipirellulaceae</taxon>
        <taxon>Lacipirellula</taxon>
    </lineage>
</organism>
<evidence type="ECO:0008006" key="3">
    <source>
        <dbReference type="Google" id="ProtNLM"/>
    </source>
</evidence>
<keyword evidence="2" id="KW-1185">Reference proteome</keyword>
<reference evidence="2" key="1">
    <citation type="submission" date="2019-10" db="EMBL/GenBank/DDBJ databases">
        <title>Lacipirellula parvula gen. nov., sp. nov., representing a lineage of planctomycetes widespread in freshwater anoxic habitats, and description of the family Lacipirellulaceae.</title>
        <authorList>
            <person name="Dedysh S.N."/>
            <person name="Kulichevskaya I.S."/>
            <person name="Beletsky A.V."/>
            <person name="Rakitin A.L."/>
            <person name="Mardanov A.V."/>
            <person name="Ivanova A.A."/>
            <person name="Saltykova V.X."/>
            <person name="Rijpstra W.I.C."/>
            <person name="Sinninghe Damste J.S."/>
            <person name="Ravin N.V."/>
        </authorList>
    </citation>
    <scope>NUCLEOTIDE SEQUENCE [LARGE SCALE GENOMIC DNA]</scope>
    <source>
        <strain evidence="2">PX69</strain>
    </source>
</reference>
<dbReference type="InterPro" id="IPR023393">
    <property type="entry name" value="START-like_dom_sf"/>
</dbReference>
<dbReference type="Pfam" id="PF10604">
    <property type="entry name" value="Polyketide_cyc2"/>
    <property type="match status" value="1"/>
</dbReference>
<protein>
    <recommendedName>
        <fullName evidence="3">Polyketide cyclase</fullName>
    </recommendedName>
</protein>
<dbReference type="Gene3D" id="3.30.530.20">
    <property type="match status" value="1"/>
</dbReference>
<accession>A0A5K7X9P4</accession>
<proteinExistence type="predicted"/>
<dbReference type="AlphaFoldDB" id="A0A5K7X9P4"/>
<dbReference type="InterPro" id="IPR019587">
    <property type="entry name" value="Polyketide_cyclase/dehydratase"/>
</dbReference>
<evidence type="ECO:0000313" key="2">
    <source>
        <dbReference type="Proteomes" id="UP000326837"/>
    </source>
</evidence>
<name>A0A5K7X9P4_9BACT</name>
<dbReference type="KEGG" id="lpav:PLANPX_1093"/>
<evidence type="ECO:0000313" key="1">
    <source>
        <dbReference type="EMBL" id="BBO31481.1"/>
    </source>
</evidence>
<dbReference type="CDD" id="cd07818">
    <property type="entry name" value="SRPBCC_1"/>
    <property type="match status" value="1"/>
</dbReference>
<dbReference type="SUPFAM" id="SSF55961">
    <property type="entry name" value="Bet v1-like"/>
    <property type="match status" value="1"/>
</dbReference>